<evidence type="ECO:0000256" key="1">
    <source>
        <dbReference type="ARBA" id="ARBA00022553"/>
    </source>
</evidence>
<dbReference type="AlphaFoldDB" id="A0A410P5S7"/>
<dbReference type="InterPro" id="IPR001867">
    <property type="entry name" value="OmpR/PhoB-type_DNA-bd"/>
</dbReference>
<dbReference type="CDD" id="cd00383">
    <property type="entry name" value="trans_reg_C"/>
    <property type="match status" value="1"/>
</dbReference>
<dbReference type="GO" id="GO:0006355">
    <property type="term" value="P:regulation of DNA-templated transcription"/>
    <property type="evidence" value="ECO:0007669"/>
    <property type="project" value="InterPro"/>
</dbReference>
<evidence type="ECO:0000313" key="11">
    <source>
        <dbReference type="Proteomes" id="UP000287243"/>
    </source>
</evidence>
<dbReference type="RefSeq" id="WP_128700258.1">
    <property type="nucleotide sequence ID" value="NZ_CP019384.1"/>
</dbReference>
<dbReference type="Pfam" id="PF00072">
    <property type="entry name" value="Response_reg"/>
    <property type="match status" value="1"/>
</dbReference>
<name>A0A410P5S7_VELA1</name>
<dbReference type="Gene3D" id="6.10.250.690">
    <property type="match status" value="1"/>
</dbReference>
<keyword evidence="1 6" id="KW-0597">Phosphoprotein</keyword>
<evidence type="ECO:0000313" key="10">
    <source>
        <dbReference type="EMBL" id="QAT17428.1"/>
    </source>
</evidence>
<dbReference type="InterPro" id="IPR036388">
    <property type="entry name" value="WH-like_DNA-bd_sf"/>
</dbReference>
<dbReference type="SUPFAM" id="SSF46894">
    <property type="entry name" value="C-terminal effector domain of the bipartite response regulators"/>
    <property type="match status" value="1"/>
</dbReference>
<dbReference type="PROSITE" id="PS51755">
    <property type="entry name" value="OMPR_PHOB"/>
    <property type="match status" value="1"/>
</dbReference>
<evidence type="ECO:0000256" key="2">
    <source>
        <dbReference type="ARBA" id="ARBA00023012"/>
    </source>
</evidence>
<evidence type="ECO:0000256" key="4">
    <source>
        <dbReference type="ARBA" id="ARBA00023125"/>
    </source>
</evidence>
<dbReference type="InterPro" id="IPR016032">
    <property type="entry name" value="Sig_transdc_resp-reg_C-effctor"/>
</dbReference>
<dbReference type="KEGG" id="vai:BU251_06710"/>
<feature type="domain" description="OmpR/PhoB-type" evidence="9">
    <location>
        <begin position="131"/>
        <end position="227"/>
    </location>
</feature>
<feature type="modified residue" description="4-aspartylphosphate" evidence="6">
    <location>
        <position position="54"/>
    </location>
</feature>
<dbReference type="InterPro" id="IPR001789">
    <property type="entry name" value="Sig_transdc_resp-reg_receiver"/>
</dbReference>
<keyword evidence="4 7" id="KW-0238">DNA-binding</keyword>
<evidence type="ECO:0000256" key="6">
    <source>
        <dbReference type="PROSITE-ProRule" id="PRU00169"/>
    </source>
</evidence>
<dbReference type="SUPFAM" id="SSF52172">
    <property type="entry name" value="CheY-like"/>
    <property type="match status" value="1"/>
</dbReference>
<dbReference type="GO" id="GO:0000156">
    <property type="term" value="F:phosphorelay response regulator activity"/>
    <property type="evidence" value="ECO:0007669"/>
    <property type="project" value="TreeGrafter"/>
</dbReference>
<sequence>MTKAHILIVEDDKNISKLVRYNLEKAGYDCLTAFSGEEALSVLRQSAVDLIVLDVMLPRMDGFEVCRALKQDDRLKGIAVIMLTAKGEEVDRIVGLELGADDYIVKPFSPRELTLRIRAILKRGTVQETPGDIYTVKSLAVDVTRHKVTVGNKEAALTPMEFKLLLTLIQRQGRVQTRERLLSDVWDIAADVTTRTIDTHIKRLRKKIGPMGRHIETVRGIGYRFRENIG</sequence>
<dbReference type="GO" id="GO:0000976">
    <property type="term" value="F:transcription cis-regulatory region binding"/>
    <property type="evidence" value="ECO:0007669"/>
    <property type="project" value="TreeGrafter"/>
</dbReference>
<evidence type="ECO:0000259" key="9">
    <source>
        <dbReference type="PROSITE" id="PS51755"/>
    </source>
</evidence>
<dbReference type="SMART" id="SM00862">
    <property type="entry name" value="Trans_reg_C"/>
    <property type="match status" value="1"/>
</dbReference>
<dbReference type="Pfam" id="PF00486">
    <property type="entry name" value="Trans_reg_C"/>
    <property type="match status" value="1"/>
</dbReference>
<gene>
    <name evidence="10" type="ORF">BU251_06710</name>
</gene>
<dbReference type="Proteomes" id="UP000287243">
    <property type="component" value="Chromosome"/>
</dbReference>
<dbReference type="InterPro" id="IPR039420">
    <property type="entry name" value="WalR-like"/>
</dbReference>
<dbReference type="Gene3D" id="1.10.10.10">
    <property type="entry name" value="Winged helix-like DNA-binding domain superfamily/Winged helix DNA-binding domain"/>
    <property type="match status" value="1"/>
</dbReference>
<dbReference type="Gene3D" id="3.40.50.2300">
    <property type="match status" value="1"/>
</dbReference>
<evidence type="ECO:0000256" key="3">
    <source>
        <dbReference type="ARBA" id="ARBA00023015"/>
    </source>
</evidence>
<dbReference type="InterPro" id="IPR011006">
    <property type="entry name" value="CheY-like_superfamily"/>
</dbReference>
<keyword evidence="5" id="KW-0804">Transcription</keyword>
<keyword evidence="2" id="KW-0902">Two-component regulatory system</keyword>
<accession>A0A410P5S7</accession>
<dbReference type="OrthoDB" id="9793321at2"/>
<feature type="DNA-binding region" description="OmpR/PhoB-type" evidence="7">
    <location>
        <begin position="131"/>
        <end position="227"/>
    </location>
</feature>
<evidence type="ECO:0000256" key="7">
    <source>
        <dbReference type="PROSITE-ProRule" id="PRU01091"/>
    </source>
</evidence>
<evidence type="ECO:0000256" key="5">
    <source>
        <dbReference type="ARBA" id="ARBA00023163"/>
    </source>
</evidence>
<dbReference type="GO" id="GO:0005829">
    <property type="term" value="C:cytosol"/>
    <property type="evidence" value="ECO:0007669"/>
    <property type="project" value="TreeGrafter"/>
</dbReference>
<keyword evidence="11" id="KW-1185">Reference proteome</keyword>
<dbReference type="SMART" id="SM00448">
    <property type="entry name" value="REC"/>
    <property type="match status" value="1"/>
</dbReference>
<dbReference type="FunFam" id="3.40.50.2300:FF:000001">
    <property type="entry name" value="DNA-binding response regulator PhoB"/>
    <property type="match status" value="1"/>
</dbReference>
<feature type="domain" description="Response regulatory" evidence="8">
    <location>
        <begin position="5"/>
        <end position="121"/>
    </location>
</feature>
<dbReference type="PROSITE" id="PS50110">
    <property type="entry name" value="RESPONSE_REGULATORY"/>
    <property type="match status" value="1"/>
</dbReference>
<evidence type="ECO:0000259" key="8">
    <source>
        <dbReference type="PROSITE" id="PS50110"/>
    </source>
</evidence>
<organism evidence="10 11">
    <name type="scientific">Velamenicoccus archaeovorus</name>
    <dbReference type="NCBI Taxonomy" id="1930593"/>
    <lineage>
        <taxon>Bacteria</taxon>
        <taxon>Pseudomonadati</taxon>
        <taxon>Candidatus Omnitrophota</taxon>
        <taxon>Candidatus Velamenicoccus</taxon>
    </lineage>
</organism>
<proteinExistence type="predicted"/>
<dbReference type="EMBL" id="CP019384">
    <property type="protein sequence ID" value="QAT17428.1"/>
    <property type="molecule type" value="Genomic_DNA"/>
</dbReference>
<reference evidence="10 11" key="1">
    <citation type="submission" date="2017-01" db="EMBL/GenBank/DDBJ databases">
        <title>First insights into the biology of 'candidatus Vampirococcus archaeovorus'.</title>
        <authorList>
            <person name="Kizina J."/>
            <person name="Jordan S."/>
            <person name="Stueber K."/>
            <person name="Reinhardt R."/>
            <person name="Harder J."/>
        </authorList>
    </citation>
    <scope>NUCLEOTIDE SEQUENCE [LARGE SCALE GENOMIC DNA]</scope>
    <source>
        <strain evidence="10 11">LiM</strain>
    </source>
</reference>
<dbReference type="PANTHER" id="PTHR48111">
    <property type="entry name" value="REGULATOR OF RPOS"/>
    <property type="match status" value="1"/>
</dbReference>
<dbReference type="GO" id="GO:0032993">
    <property type="term" value="C:protein-DNA complex"/>
    <property type="evidence" value="ECO:0007669"/>
    <property type="project" value="TreeGrafter"/>
</dbReference>
<keyword evidence="3" id="KW-0805">Transcription regulation</keyword>
<protein>
    <submittedName>
        <fullName evidence="10">DNA-binding response regulator</fullName>
    </submittedName>
</protein>
<dbReference type="PANTHER" id="PTHR48111:SF1">
    <property type="entry name" value="TWO-COMPONENT RESPONSE REGULATOR ORR33"/>
    <property type="match status" value="1"/>
</dbReference>